<dbReference type="eggNOG" id="COG0745">
    <property type="taxonomic scope" value="Bacteria"/>
</dbReference>
<dbReference type="AlphaFoldDB" id="C6XM21"/>
<evidence type="ECO:0000259" key="3">
    <source>
        <dbReference type="PROSITE" id="PS50110"/>
    </source>
</evidence>
<dbReference type="EMBL" id="CP001678">
    <property type="protein sequence ID" value="ACT59853.1"/>
    <property type="molecule type" value="Genomic_DNA"/>
</dbReference>
<dbReference type="InterPro" id="IPR050595">
    <property type="entry name" value="Bact_response_regulator"/>
</dbReference>
<dbReference type="Gene3D" id="3.40.50.2300">
    <property type="match status" value="1"/>
</dbReference>
<sequence>MLLIDGEMEMSKRVMVVDDSKTMRDMVSFTLKREGYEVVEAEDGIRATEVSGVGIFDLVITDVNMPRKDGITLTKELRMKPQFRSTPILILTTEADATKKAAGKAAGATGWIVKPFDPDQLLSVVKRVCR</sequence>
<dbReference type="PANTHER" id="PTHR44591:SF25">
    <property type="entry name" value="CHEMOTAXIS TWO-COMPONENT RESPONSE REGULATOR"/>
    <property type="match status" value="1"/>
</dbReference>
<dbReference type="GO" id="GO:0000160">
    <property type="term" value="P:phosphorelay signal transduction system"/>
    <property type="evidence" value="ECO:0007669"/>
    <property type="project" value="InterPro"/>
</dbReference>
<dbReference type="InterPro" id="IPR001789">
    <property type="entry name" value="Sig_transdc_resp-reg_receiver"/>
</dbReference>
<dbReference type="Pfam" id="PF00072">
    <property type="entry name" value="Response_reg"/>
    <property type="match status" value="1"/>
</dbReference>
<keyword evidence="5" id="KW-1185">Reference proteome</keyword>
<name>C6XM21_HIRBI</name>
<organism evidence="4 5">
    <name type="scientific">Hirschia baltica (strain ATCC 49814 / DSM 5838 / IFAM 1418)</name>
    <dbReference type="NCBI Taxonomy" id="582402"/>
    <lineage>
        <taxon>Bacteria</taxon>
        <taxon>Pseudomonadati</taxon>
        <taxon>Pseudomonadota</taxon>
        <taxon>Alphaproteobacteria</taxon>
        <taxon>Hyphomonadales</taxon>
        <taxon>Hyphomonadaceae</taxon>
        <taxon>Hirschia</taxon>
    </lineage>
</organism>
<gene>
    <name evidence="4" type="ordered locus">Hbal_2172</name>
</gene>
<feature type="domain" description="Response regulatory" evidence="3">
    <location>
        <begin position="13"/>
        <end position="129"/>
    </location>
</feature>
<evidence type="ECO:0000256" key="2">
    <source>
        <dbReference type="PROSITE-ProRule" id="PRU00169"/>
    </source>
</evidence>
<reference evidence="5" key="1">
    <citation type="journal article" date="2011" name="J. Bacteriol.">
        <title>Genome sequences of eight morphologically diverse alphaproteobacteria.</title>
        <authorList>
            <consortium name="US DOE Joint Genome Institute"/>
            <person name="Brown P.J."/>
            <person name="Kysela D.T."/>
            <person name="Buechlein A."/>
            <person name="Hemmerich C."/>
            <person name="Brun Y.V."/>
        </authorList>
    </citation>
    <scope>NUCLEOTIDE SEQUENCE [LARGE SCALE GENOMIC DNA]</scope>
    <source>
        <strain evidence="5">ATCC 49814 / DSM 5838 / IFAM 1418</strain>
    </source>
</reference>
<dbReference type="KEGG" id="hba:Hbal_2172"/>
<protein>
    <submittedName>
        <fullName evidence="4">Response regulator receiver protein</fullName>
    </submittedName>
</protein>
<dbReference type="Proteomes" id="UP000002745">
    <property type="component" value="Chromosome"/>
</dbReference>
<dbReference type="STRING" id="582402.Hbal_2172"/>
<evidence type="ECO:0000256" key="1">
    <source>
        <dbReference type="ARBA" id="ARBA00022553"/>
    </source>
</evidence>
<evidence type="ECO:0000313" key="5">
    <source>
        <dbReference type="Proteomes" id="UP000002745"/>
    </source>
</evidence>
<dbReference type="SUPFAM" id="SSF52172">
    <property type="entry name" value="CheY-like"/>
    <property type="match status" value="1"/>
</dbReference>
<dbReference type="InterPro" id="IPR011006">
    <property type="entry name" value="CheY-like_superfamily"/>
</dbReference>
<dbReference type="SMART" id="SM00448">
    <property type="entry name" value="REC"/>
    <property type="match status" value="1"/>
</dbReference>
<keyword evidence="1 2" id="KW-0597">Phosphoprotein</keyword>
<proteinExistence type="predicted"/>
<accession>C6XM21</accession>
<dbReference type="PANTHER" id="PTHR44591">
    <property type="entry name" value="STRESS RESPONSE REGULATOR PROTEIN 1"/>
    <property type="match status" value="1"/>
</dbReference>
<evidence type="ECO:0000313" key="4">
    <source>
        <dbReference type="EMBL" id="ACT59853.1"/>
    </source>
</evidence>
<feature type="modified residue" description="4-aspartylphosphate" evidence="2">
    <location>
        <position position="62"/>
    </location>
</feature>
<dbReference type="HOGENOM" id="CLU_000445_69_17_5"/>
<dbReference type="PROSITE" id="PS50110">
    <property type="entry name" value="RESPONSE_REGULATORY"/>
    <property type="match status" value="1"/>
</dbReference>